<dbReference type="AlphaFoldDB" id="A0AB34KTF5"/>
<keyword evidence="2" id="KW-0575">Peroxidase</keyword>
<evidence type="ECO:0000256" key="3">
    <source>
        <dbReference type="ARBA" id="ARBA00022617"/>
    </source>
</evidence>
<feature type="signal peptide" evidence="9">
    <location>
        <begin position="1"/>
        <end position="24"/>
    </location>
</feature>
<dbReference type="Pfam" id="PF01328">
    <property type="entry name" value="Peroxidase_2"/>
    <property type="match status" value="1"/>
</dbReference>
<dbReference type="EMBL" id="JAAQHG020000012">
    <property type="protein sequence ID" value="KAL1587036.1"/>
    <property type="molecule type" value="Genomic_DNA"/>
</dbReference>
<evidence type="ECO:0000259" key="10">
    <source>
        <dbReference type="PROSITE" id="PS51405"/>
    </source>
</evidence>
<organism evidence="11 12">
    <name type="scientific">Cladosporium halotolerans</name>
    <dbReference type="NCBI Taxonomy" id="1052096"/>
    <lineage>
        <taxon>Eukaryota</taxon>
        <taxon>Fungi</taxon>
        <taxon>Dikarya</taxon>
        <taxon>Ascomycota</taxon>
        <taxon>Pezizomycotina</taxon>
        <taxon>Dothideomycetes</taxon>
        <taxon>Dothideomycetidae</taxon>
        <taxon>Cladosporiales</taxon>
        <taxon>Cladosporiaceae</taxon>
        <taxon>Cladosporium</taxon>
    </lineage>
</organism>
<feature type="domain" description="Heme haloperoxidase family profile" evidence="10">
    <location>
        <begin position="25"/>
        <end position="232"/>
    </location>
</feature>
<sequence>MTNTTNLLLVASVCLGLAFASSQAQPGEWHPALDSDARGPCPMMNTLANHGFLHRDGLNLTQDHVIKALGDGLNFDTSLAKTMFEMALPANPDPNATWFTLDQLNRHNILEHDASLSRLDAYYGSNHLFNPSVFASSKAFWTSSVLSAQMLANSKLARQIDSRAYNPTYTFTSTMEQFSLGELAAPIIAFGNSTEGTADRALVEYFFENERLPIELGWAKKEEKVTLQDILRAVQHIREATNLITGNSTRHTGSSHATRDLHFGRGDL</sequence>
<keyword evidence="3" id="KW-0349">Heme</keyword>
<evidence type="ECO:0000256" key="8">
    <source>
        <dbReference type="SAM" id="MobiDB-lite"/>
    </source>
</evidence>
<dbReference type="GO" id="GO:0046872">
    <property type="term" value="F:metal ion binding"/>
    <property type="evidence" value="ECO:0007669"/>
    <property type="project" value="UniProtKB-KW"/>
</dbReference>
<evidence type="ECO:0000256" key="4">
    <source>
        <dbReference type="ARBA" id="ARBA00022723"/>
    </source>
</evidence>
<evidence type="ECO:0000256" key="7">
    <source>
        <dbReference type="ARBA" id="ARBA00025795"/>
    </source>
</evidence>
<feature type="chain" id="PRO_5044308773" description="Heme haloperoxidase family profile domain-containing protein" evidence="9">
    <location>
        <begin position="25"/>
        <end position="268"/>
    </location>
</feature>
<dbReference type="InterPro" id="IPR036851">
    <property type="entry name" value="Chloroperoxidase-like_sf"/>
</dbReference>
<accession>A0AB34KTF5</accession>
<keyword evidence="9" id="KW-0732">Signal</keyword>
<reference evidence="11 12" key="1">
    <citation type="journal article" date="2020" name="Microbiol. Resour. Announc.">
        <title>Draft Genome Sequence of a Cladosporium Species Isolated from the Mesophotic Ascidian Didemnum maculosum.</title>
        <authorList>
            <person name="Gioti A."/>
            <person name="Siaperas R."/>
            <person name="Nikolaivits E."/>
            <person name="Le Goff G."/>
            <person name="Ouazzani J."/>
            <person name="Kotoulas G."/>
            <person name="Topakas E."/>
        </authorList>
    </citation>
    <scope>NUCLEOTIDE SEQUENCE [LARGE SCALE GENOMIC DNA]</scope>
    <source>
        <strain evidence="11 12">TM138-S3</strain>
    </source>
</reference>
<feature type="region of interest" description="Disordered" evidence="8">
    <location>
        <begin position="246"/>
        <end position="268"/>
    </location>
</feature>
<proteinExistence type="inferred from homology"/>
<dbReference type="PANTHER" id="PTHR33577">
    <property type="entry name" value="STERIGMATOCYSTIN BIOSYNTHESIS PEROXIDASE STCC-RELATED"/>
    <property type="match status" value="1"/>
</dbReference>
<comment type="caution">
    <text evidence="11">The sequence shown here is derived from an EMBL/GenBank/DDBJ whole genome shotgun (WGS) entry which is preliminary data.</text>
</comment>
<dbReference type="GO" id="GO:0004601">
    <property type="term" value="F:peroxidase activity"/>
    <property type="evidence" value="ECO:0007669"/>
    <property type="project" value="UniProtKB-KW"/>
</dbReference>
<evidence type="ECO:0000313" key="11">
    <source>
        <dbReference type="EMBL" id="KAL1587036.1"/>
    </source>
</evidence>
<keyword evidence="6" id="KW-0408">Iron</keyword>
<dbReference type="InterPro" id="IPR000028">
    <property type="entry name" value="Chloroperoxidase"/>
</dbReference>
<evidence type="ECO:0000313" key="12">
    <source>
        <dbReference type="Proteomes" id="UP000803884"/>
    </source>
</evidence>
<evidence type="ECO:0000256" key="5">
    <source>
        <dbReference type="ARBA" id="ARBA00023002"/>
    </source>
</evidence>
<feature type="compositionally biased region" description="Polar residues" evidence="8">
    <location>
        <begin position="246"/>
        <end position="256"/>
    </location>
</feature>
<evidence type="ECO:0000256" key="2">
    <source>
        <dbReference type="ARBA" id="ARBA00022559"/>
    </source>
</evidence>
<name>A0AB34KTF5_9PEZI</name>
<comment type="cofactor">
    <cofactor evidence="1">
        <name>heme b</name>
        <dbReference type="ChEBI" id="CHEBI:60344"/>
    </cofactor>
</comment>
<feature type="compositionally biased region" description="Basic and acidic residues" evidence="8">
    <location>
        <begin position="257"/>
        <end position="268"/>
    </location>
</feature>
<dbReference type="Proteomes" id="UP000803884">
    <property type="component" value="Unassembled WGS sequence"/>
</dbReference>
<dbReference type="Gene3D" id="1.10.489.10">
    <property type="entry name" value="Chloroperoxidase-like"/>
    <property type="match status" value="1"/>
</dbReference>
<keyword evidence="4" id="KW-0479">Metal-binding</keyword>
<dbReference type="PANTHER" id="PTHR33577:SF7">
    <property type="entry name" value="HEME HALOPEROXIDASE FAMILY PROFILE DOMAIN-CONTAINING PROTEIN"/>
    <property type="match status" value="1"/>
</dbReference>
<dbReference type="SUPFAM" id="SSF47571">
    <property type="entry name" value="Cloroperoxidase"/>
    <property type="match status" value="1"/>
</dbReference>
<keyword evidence="12" id="KW-1185">Reference proteome</keyword>
<gene>
    <name evidence="11" type="ORF">WHR41_04163</name>
</gene>
<dbReference type="RefSeq" id="XP_069230141.1">
    <property type="nucleotide sequence ID" value="XM_069372769.1"/>
</dbReference>
<evidence type="ECO:0000256" key="1">
    <source>
        <dbReference type="ARBA" id="ARBA00001970"/>
    </source>
</evidence>
<protein>
    <recommendedName>
        <fullName evidence="10">Heme haloperoxidase family profile domain-containing protein</fullName>
    </recommendedName>
</protein>
<keyword evidence="5" id="KW-0560">Oxidoreductase</keyword>
<dbReference type="GeneID" id="96005607"/>
<dbReference type="PROSITE" id="PS51405">
    <property type="entry name" value="HEME_HALOPEROXIDASE"/>
    <property type="match status" value="1"/>
</dbReference>
<evidence type="ECO:0000256" key="6">
    <source>
        <dbReference type="ARBA" id="ARBA00023004"/>
    </source>
</evidence>
<comment type="similarity">
    <text evidence="7">Belongs to the chloroperoxidase family.</text>
</comment>
<evidence type="ECO:0000256" key="9">
    <source>
        <dbReference type="SAM" id="SignalP"/>
    </source>
</evidence>